<dbReference type="GO" id="GO:0003700">
    <property type="term" value="F:DNA-binding transcription factor activity"/>
    <property type="evidence" value="ECO:0007669"/>
    <property type="project" value="InterPro"/>
</dbReference>
<dbReference type="AlphaFoldDB" id="A0A0M3TB61"/>
<dbReference type="SMART" id="SM00342">
    <property type="entry name" value="HTH_ARAC"/>
    <property type="match status" value="1"/>
</dbReference>
<evidence type="ECO:0000313" key="2">
    <source>
        <dbReference type="EMBL" id="ALE17966.1"/>
    </source>
</evidence>
<reference evidence="2 3" key="1">
    <citation type="submission" date="2015-09" db="EMBL/GenBank/DDBJ databases">
        <title>Complete genome sequence of a benzo[a]pyrene-degrading bacterium Altererythrobacter epoxidivorans CGMCC 1.7731T.</title>
        <authorList>
            <person name="Li Z."/>
            <person name="Cheng H."/>
            <person name="Huo Y."/>
            <person name="Xu X."/>
        </authorList>
    </citation>
    <scope>NUCLEOTIDE SEQUENCE [LARGE SCALE GENOMIC DNA]</scope>
    <source>
        <strain evidence="2 3">CGMCC 1.7731</strain>
    </source>
</reference>
<feature type="domain" description="HTH araC/xylS-type" evidence="1">
    <location>
        <begin position="174"/>
        <end position="273"/>
    </location>
</feature>
<dbReference type="KEGG" id="aep:AMC99_02695"/>
<dbReference type="GO" id="GO:0043565">
    <property type="term" value="F:sequence-specific DNA binding"/>
    <property type="evidence" value="ECO:0007669"/>
    <property type="project" value="InterPro"/>
</dbReference>
<dbReference type="STRING" id="361183.AMC99_02695"/>
<dbReference type="InterPro" id="IPR018060">
    <property type="entry name" value="HTH_AraC"/>
</dbReference>
<accession>A0A0M3TB61</accession>
<organism evidence="2 3">
    <name type="scientific">Altererythrobacter epoxidivorans</name>
    <dbReference type="NCBI Taxonomy" id="361183"/>
    <lineage>
        <taxon>Bacteria</taxon>
        <taxon>Pseudomonadati</taxon>
        <taxon>Pseudomonadota</taxon>
        <taxon>Alphaproteobacteria</taxon>
        <taxon>Sphingomonadales</taxon>
        <taxon>Erythrobacteraceae</taxon>
        <taxon>Altererythrobacter</taxon>
    </lineage>
</organism>
<gene>
    <name evidence="2" type="ORF">AMC99_02695</name>
</gene>
<proteinExistence type="predicted"/>
<protein>
    <submittedName>
        <fullName evidence="2">Transcriptional regulator, AraC family</fullName>
    </submittedName>
</protein>
<dbReference type="RefSeq" id="WP_061927222.1">
    <property type="nucleotide sequence ID" value="NZ_CP012669.1"/>
</dbReference>
<dbReference type="PATRIC" id="fig|361183.4.peg.2648"/>
<dbReference type="OrthoDB" id="2559672at2"/>
<name>A0A0M3TB61_9SPHN</name>
<dbReference type="Proteomes" id="UP000057938">
    <property type="component" value="Chromosome"/>
</dbReference>
<dbReference type="Gene3D" id="1.10.10.60">
    <property type="entry name" value="Homeodomain-like"/>
    <property type="match status" value="1"/>
</dbReference>
<dbReference type="Pfam" id="PF12833">
    <property type="entry name" value="HTH_18"/>
    <property type="match status" value="1"/>
</dbReference>
<dbReference type="PROSITE" id="PS01124">
    <property type="entry name" value="HTH_ARAC_FAMILY_2"/>
    <property type="match status" value="1"/>
</dbReference>
<dbReference type="EMBL" id="CP012669">
    <property type="protein sequence ID" value="ALE17966.1"/>
    <property type="molecule type" value="Genomic_DNA"/>
</dbReference>
<keyword evidence="3" id="KW-1185">Reference proteome</keyword>
<sequence length="300" mass="33998">MTGHQASAQGAAKRYEVRSNFFAPPAQFDGCFTSFYQAIIDVDDGGVLHDHLQPEWANLRFFSGSVPVSQVPGKPELRDARFTATGPSTLPVRFELGTCRMWGIGILPLGWSRLLDTNASDVVNIICDGAAHPAFKKFAPMQEVLCDDSVPDQQQFDYIVEFMNAAMRPNRDEDKIVRVHRAMVDSKLTSVADFADLSGMSVRTLERLCHRYFGFSPKLLMRRQRFMRSLTDFLLHDGKKWTEVMDDHYHDQAQFTREFHEFMTMNPSDYAALDHPVLSAFIRARAKIWGSPAQTLDKPG</sequence>
<evidence type="ECO:0000313" key="3">
    <source>
        <dbReference type="Proteomes" id="UP000057938"/>
    </source>
</evidence>
<evidence type="ECO:0000259" key="1">
    <source>
        <dbReference type="PROSITE" id="PS01124"/>
    </source>
</evidence>